<accession>W6UF37</accession>
<keyword evidence="3" id="KW-1185">Reference proteome</keyword>
<dbReference type="GeneID" id="36344060"/>
<comment type="caution">
    <text evidence="2">The sequence shown here is derived from an EMBL/GenBank/DDBJ whole genome shotgun (WGS) entry which is preliminary data.</text>
</comment>
<evidence type="ECO:0000313" key="2">
    <source>
        <dbReference type="EMBL" id="EUB56767.1"/>
    </source>
</evidence>
<feature type="region of interest" description="Disordered" evidence="1">
    <location>
        <begin position="1"/>
        <end position="26"/>
    </location>
</feature>
<protein>
    <submittedName>
        <fullName evidence="2">Uncharacterized protein</fullName>
    </submittedName>
</protein>
<feature type="compositionally biased region" description="Basic and acidic residues" evidence="1">
    <location>
        <begin position="1"/>
        <end position="18"/>
    </location>
</feature>
<evidence type="ECO:0000313" key="3">
    <source>
        <dbReference type="Proteomes" id="UP000019149"/>
    </source>
</evidence>
<organism evidence="2 3">
    <name type="scientific">Echinococcus granulosus</name>
    <name type="common">Hydatid tapeworm</name>
    <dbReference type="NCBI Taxonomy" id="6210"/>
    <lineage>
        <taxon>Eukaryota</taxon>
        <taxon>Metazoa</taxon>
        <taxon>Spiralia</taxon>
        <taxon>Lophotrochozoa</taxon>
        <taxon>Platyhelminthes</taxon>
        <taxon>Cestoda</taxon>
        <taxon>Eucestoda</taxon>
        <taxon>Cyclophyllidea</taxon>
        <taxon>Taeniidae</taxon>
        <taxon>Echinococcus</taxon>
        <taxon>Echinococcus granulosus group</taxon>
    </lineage>
</organism>
<evidence type="ECO:0000256" key="1">
    <source>
        <dbReference type="SAM" id="MobiDB-lite"/>
    </source>
</evidence>
<dbReference type="Proteomes" id="UP000019149">
    <property type="component" value="Unassembled WGS sequence"/>
</dbReference>
<gene>
    <name evidence="2" type="ORF">EGR_08345</name>
</gene>
<sequence length="41" mass="4662">MAEDLHYEEETMSERSSESSDGGLKASLEIKEEVGSFLFHR</sequence>
<dbReference type="AlphaFoldDB" id="W6UF37"/>
<dbReference type="KEGG" id="egl:EGR_08345"/>
<name>W6UF37_ECHGR</name>
<dbReference type="EMBL" id="APAU02000104">
    <property type="protein sequence ID" value="EUB56767.1"/>
    <property type="molecule type" value="Genomic_DNA"/>
</dbReference>
<reference evidence="2 3" key="1">
    <citation type="journal article" date="2013" name="Nat. Genet.">
        <title>The genome of the hydatid tapeworm Echinococcus granulosus.</title>
        <authorList>
            <person name="Zheng H."/>
            <person name="Zhang W."/>
            <person name="Zhang L."/>
            <person name="Zhang Z."/>
            <person name="Li J."/>
            <person name="Lu G."/>
            <person name="Zhu Y."/>
            <person name="Wang Y."/>
            <person name="Huang Y."/>
            <person name="Liu J."/>
            <person name="Kang H."/>
            <person name="Chen J."/>
            <person name="Wang L."/>
            <person name="Chen A."/>
            <person name="Yu S."/>
            <person name="Gao Z."/>
            <person name="Jin L."/>
            <person name="Gu W."/>
            <person name="Wang Z."/>
            <person name="Zhao L."/>
            <person name="Shi B."/>
            <person name="Wen H."/>
            <person name="Lin R."/>
            <person name="Jones M.K."/>
            <person name="Brejova B."/>
            <person name="Vinar T."/>
            <person name="Zhao G."/>
            <person name="McManus D.P."/>
            <person name="Chen Z."/>
            <person name="Zhou Y."/>
            <person name="Wang S."/>
        </authorList>
    </citation>
    <scope>NUCLEOTIDE SEQUENCE [LARGE SCALE GENOMIC DNA]</scope>
</reference>
<dbReference type="RefSeq" id="XP_024347963.1">
    <property type="nucleotide sequence ID" value="XM_024497594.1"/>
</dbReference>
<dbReference type="CTD" id="36344060"/>
<proteinExistence type="predicted"/>